<dbReference type="HOGENOM" id="CLU_219399_0_0_5"/>
<reference evidence="6" key="1">
    <citation type="journal article" date="2011" name="J. Bacteriol.">
        <title>Genome sequences of eight morphologically diverse alphaproteobacteria.</title>
        <authorList>
            <consortium name="US DOE Joint Genome Institute"/>
            <person name="Brown P.J."/>
            <person name="Kysela D.T."/>
            <person name="Buechlein A."/>
            <person name="Hemmerich C."/>
            <person name="Brun Y.V."/>
        </authorList>
    </citation>
    <scope>NUCLEOTIDE SEQUENCE [LARGE SCALE GENOMIC DNA]</scope>
    <source>
        <strain evidence="6">ATCC 51888 / DSM 1869 / NCIB 11706 / TK 0415</strain>
    </source>
</reference>
<keyword evidence="4" id="KW-0884">PQQ biosynthesis</keyword>
<evidence type="ECO:0000313" key="6">
    <source>
        <dbReference type="Proteomes" id="UP000002033"/>
    </source>
</evidence>
<evidence type="ECO:0000256" key="2">
    <source>
        <dbReference type="ARBA" id="ARBA00009325"/>
    </source>
</evidence>
<evidence type="ECO:0000256" key="3">
    <source>
        <dbReference type="ARBA" id="ARBA00015086"/>
    </source>
</evidence>
<keyword evidence="6" id="KW-1185">Reference proteome</keyword>
<protein>
    <recommendedName>
        <fullName evidence="3">Coenzyme PQQ synthesis protein A</fullName>
    </recommendedName>
</protein>
<accession>D8JXU1</accession>
<name>D8JXU1_HYPDA</name>
<dbReference type="NCBIfam" id="TIGR02107">
    <property type="entry name" value="PQQ_syn_pqqA"/>
    <property type="match status" value="1"/>
</dbReference>
<dbReference type="AlphaFoldDB" id="D8JXU1"/>
<evidence type="ECO:0000256" key="4">
    <source>
        <dbReference type="ARBA" id="ARBA00022905"/>
    </source>
</evidence>
<sequence>MESSYRFGGTTMKIWTKPAVREQEVGLEVTSYLPAEIDLI</sequence>
<dbReference type="EMBL" id="CP002083">
    <property type="protein sequence ID" value="ADJ23300.1"/>
    <property type="molecule type" value="Genomic_DNA"/>
</dbReference>
<dbReference type="InterPro" id="IPR011725">
    <property type="entry name" value="PQQ_synth_PqqA"/>
</dbReference>
<evidence type="ECO:0000256" key="1">
    <source>
        <dbReference type="ARBA" id="ARBA00004886"/>
    </source>
</evidence>
<comment type="similarity">
    <text evidence="2">Belongs to the PqqA family.</text>
</comment>
<comment type="pathway">
    <text evidence="1">Cofactor biosynthesis; pyrroloquinoline quinone biosynthesis.</text>
</comment>
<dbReference type="Pfam" id="PF08042">
    <property type="entry name" value="PqqA"/>
    <property type="match status" value="1"/>
</dbReference>
<dbReference type="UniPathway" id="UPA00539"/>
<organism evidence="5 6">
    <name type="scientific">Hyphomicrobium denitrificans (strain ATCC 51888 / DSM 1869 / NCIMB 11706 / TK 0415)</name>
    <dbReference type="NCBI Taxonomy" id="582899"/>
    <lineage>
        <taxon>Bacteria</taxon>
        <taxon>Pseudomonadati</taxon>
        <taxon>Pseudomonadota</taxon>
        <taxon>Alphaproteobacteria</taxon>
        <taxon>Hyphomicrobiales</taxon>
        <taxon>Hyphomicrobiaceae</taxon>
        <taxon>Hyphomicrobium</taxon>
    </lineage>
</organism>
<gene>
    <name evidence="5" type="ordered locus">Hden_1488</name>
</gene>
<dbReference type="STRING" id="582899.Hden_1488"/>
<proteinExistence type="inferred from homology"/>
<dbReference type="KEGG" id="hdn:Hden_1488"/>
<dbReference type="GO" id="GO:0018189">
    <property type="term" value="P:pyrroloquinoline quinone biosynthetic process"/>
    <property type="evidence" value="ECO:0007669"/>
    <property type="project" value="UniProtKB-UniPathway"/>
</dbReference>
<dbReference type="Proteomes" id="UP000002033">
    <property type="component" value="Chromosome"/>
</dbReference>
<evidence type="ECO:0000313" key="5">
    <source>
        <dbReference type="EMBL" id="ADJ23300.1"/>
    </source>
</evidence>